<feature type="DNA-binding region" description="OmpR/PhoB-type" evidence="5">
    <location>
        <begin position="136"/>
        <end position="235"/>
    </location>
</feature>
<evidence type="ECO:0000256" key="2">
    <source>
        <dbReference type="ARBA" id="ARBA00023125"/>
    </source>
</evidence>
<dbReference type="InterPro" id="IPR001789">
    <property type="entry name" value="Sig_transdc_resp-reg_receiver"/>
</dbReference>
<keyword evidence="3" id="KW-0804">Transcription</keyword>
<keyword evidence="2 5" id="KW-0238">DNA-binding</keyword>
<dbReference type="SMART" id="SM00448">
    <property type="entry name" value="REC"/>
    <property type="match status" value="1"/>
</dbReference>
<protein>
    <submittedName>
        <fullName evidence="8">Response regulator transcription factor</fullName>
    </submittedName>
</protein>
<evidence type="ECO:0000256" key="5">
    <source>
        <dbReference type="PROSITE-ProRule" id="PRU01091"/>
    </source>
</evidence>
<evidence type="ECO:0000259" key="7">
    <source>
        <dbReference type="PROSITE" id="PS51755"/>
    </source>
</evidence>
<name>A0ABW8BVL4_9GAMM</name>
<dbReference type="InterPro" id="IPR036388">
    <property type="entry name" value="WH-like_DNA-bd_sf"/>
</dbReference>
<dbReference type="Pfam" id="PF00072">
    <property type="entry name" value="Response_reg"/>
    <property type="match status" value="1"/>
</dbReference>
<evidence type="ECO:0000256" key="1">
    <source>
        <dbReference type="ARBA" id="ARBA00023015"/>
    </source>
</evidence>
<dbReference type="CDD" id="cd00383">
    <property type="entry name" value="trans_reg_C"/>
    <property type="match status" value="1"/>
</dbReference>
<comment type="caution">
    <text evidence="8">The sequence shown here is derived from an EMBL/GenBank/DDBJ whole genome shotgun (WGS) entry which is preliminary data.</text>
</comment>
<dbReference type="SMART" id="SM00862">
    <property type="entry name" value="Trans_reg_C"/>
    <property type="match status" value="1"/>
</dbReference>
<dbReference type="Pfam" id="PF00486">
    <property type="entry name" value="Trans_reg_C"/>
    <property type="match status" value="1"/>
</dbReference>
<gene>
    <name evidence="8" type="ORF">ACIGG6_09775</name>
</gene>
<dbReference type="RefSeq" id="WP_399844192.1">
    <property type="nucleotide sequence ID" value="NZ_JBITWC010000013.1"/>
</dbReference>
<accession>A0ABW8BVL4</accession>
<evidence type="ECO:0000313" key="9">
    <source>
        <dbReference type="Proteomes" id="UP001614338"/>
    </source>
</evidence>
<proteinExistence type="predicted"/>
<dbReference type="PROSITE" id="PS50110">
    <property type="entry name" value="RESPONSE_REGULATORY"/>
    <property type="match status" value="1"/>
</dbReference>
<dbReference type="PANTHER" id="PTHR48111:SF67">
    <property type="entry name" value="TRANSCRIPTIONAL REGULATORY PROTEIN TCTD"/>
    <property type="match status" value="1"/>
</dbReference>
<keyword evidence="9" id="KW-1185">Reference proteome</keyword>
<dbReference type="InterPro" id="IPR011006">
    <property type="entry name" value="CheY-like_superfamily"/>
</dbReference>
<evidence type="ECO:0000256" key="4">
    <source>
        <dbReference type="PROSITE-ProRule" id="PRU00169"/>
    </source>
</evidence>
<dbReference type="PANTHER" id="PTHR48111">
    <property type="entry name" value="REGULATOR OF RPOS"/>
    <property type="match status" value="1"/>
</dbReference>
<dbReference type="Gene3D" id="3.40.50.2300">
    <property type="match status" value="1"/>
</dbReference>
<dbReference type="Proteomes" id="UP001614338">
    <property type="component" value="Unassembled WGS sequence"/>
</dbReference>
<dbReference type="PROSITE" id="PS51755">
    <property type="entry name" value="OMPR_PHOB"/>
    <property type="match status" value="1"/>
</dbReference>
<dbReference type="CDD" id="cd17574">
    <property type="entry name" value="REC_OmpR"/>
    <property type="match status" value="1"/>
</dbReference>
<sequence>MKNLTTPSIAIIEDNEDLREEVEFYLQHKGFPVWGVPSAEAFWKKLHFHPVDIVLIDLGLPEEDGFSVVKHLRQLSHYGLVIITARGEKQERLRGLDLGADLFLVKPINFVQLSDALIQLGQRLQTTQNVSPTPTCQPNQTGAWYLEAASSQLVAPDETAIKLTPKEFDLLKVLVESSNQIFDRWVLHDLLFDYAEEPDVHRIDVILSRLRQKARKQGMTLPLRSVFGKGIAFVVES</sequence>
<evidence type="ECO:0000259" key="6">
    <source>
        <dbReference type="PROSITE" id="PS50110"/>
    </source>
</evidence>
<dbReference type="Gene3D" id="1.10.10.10">
    <property type="entry name" value="Winged helix-like DNA-binding domain superfamily/Winged helix DNA-binding domain"/>
    <property type="match status" value="1"/>
</dbReference>
<dbReference type="InterPro" id="IPR001867">
    <property type="entry name" value="OmpR/PhoB-type_DNA-bd"/>
</dbReference>
<feature type="domain" description="OmpR/PhoB-type" evidence="7">
    <location>
        <begin position="136"/>
        <end position="235"/>
    </location>
</feature>
<keyword evidence="1" id="KW-0805">Transcription regulation</keyword>
<dbReference type="SUPFAM" id="SSF52172">
    <property type="entry name" value="CheY-like"/>
    <property type="match status" value="1"/>
</dbReference>
<keyword evidence="4" id="KW-0597">Phosphoprotein</keyword>
<feature type="modified residue" description="4-aspartylphosphate" evidence="4">
    <location>
        <position position="57"/>
    </location>
</feature>
<dbReference type="EMBL" id="JBITWC010000013">
    <property type="protein sequence ID" value="MFI8750281.1"/>
    <property type="molecule type" value="Genomic_DNA"/>
</dbReference>
<dbReference type="InterPro" id="IPR039420">
    <property type="entry name" value="WalR-like"/>
</dbReference>
<organism evidence="8 9">
    <name type="scientific">Vreelandella lionensis</name>
    <dbReference type="NCBI Taxonomy" id="1144478"/>
    <lineage>
        <taxon>Bacteria</taxon>
        <taxon>Pseudomonadati</taxon>
        <taxon>Pseudomonadota</taxon>
        <taxon>Gammaproteobacteria</taxon>
        <taxon>Oceanospirillales</taxon>
        <taxon>Halomonadaceae</taxon>
        <taxon>Vreelandella</taxon>
    </lineage>
</organism>
<evidence type="ECO:0000313" key="8">
    <source>
        <dbReference type="EMBL" id="MFI8750281.1"/>
    </source>
</evidence>
<evidence type="ECO:0000256" key="3">
    <source>
        <dbReference type="ARBA" id="ARBA00023163"/>
    </source>
</evidence>
<feature type="domain" description="Response regulatory" evidence="6">
    <location>
        <begin position="8"/>
        <end position="121"/>
    </location>
</feature>
<reference evidence="8 9" key="1">
    <citation type="submission" date="2024-10" db="EMBL/GenBank/DDBJ databases">
        <title>The Natural Products Discovery Center: Release of the First 8490 Sequenced Strains for Exploring Actinobacteria Biosynthetic Diversity.</title>
        <authorList>
            <person name="Kalkreuter E."/>
            <person name="Kautsar S.A."/>
            <person name="Yang D."/>
            <person name="Bader C.D."/>
            <person name="Teijaro C.N."/>
            <person name="Fluegel L."/>
            <person name="Davis C.M."/>
            <person name="Simpson J.R."/>
            <person name="Lauterbach L."/>
            <person name="Steele A.D."/>
            <person name="Gui C."/>
            <person name="Meng S."/>
            <person name="Li G."/>
            <person name="Viehrig K."/>
            <person name="Ye F."/>
            <person name="Su P."/>
            <person name="Kiefer A.F."/>
            <person name="Nichols A."/>
            <person name="Cepeda A.J."/>
            <person name="Yan W."/>
            <person name="Fan B."/>
            <person name="Jiang Y."/>
            <person name="Adhikari A."/>
            <person name="Zheng C.-J."/>
            <person name="Schuster L."/>
            <person name="Cowan T.M."/>
            <person name="Smanski M.J."/>
            <person name="Chevrette M.G."/>
            <person name="De Carvalho L.P.S."/>
            <person name="Shen B."/>
        </authorList>
    </citation>
    <scope>NUCLEOTIDE SEQUENCE [LARGE SCALE GENOMIC DNA]</scope>
    <source>
        <strain evidence="8 9">NPDC077409</strain>
    </source>
</reference>